<keyword evidence="2" id="KW-0472">Membrane</keyword>
<keyword evidence="2" id="KW-0812">Transmembrane</keyword>
<evidence type="ECO:0000313" key="3">
    <source>
        <dbReference type="EMBL" id="KAF5475763.1"/>
    </source>
</evidence>
<evidence type="ECO:0000313" key="4">
    <source>
        <dbReference type="Proteomes" id="UP000619265"/>
    </source>
</evidence>
<feature type="coiled-coil region" evidence="1">
    <location>
        <begin position="459"/>
        <end position="493"/>
    </location>
</feature>
<accession>A0A833Y028</accession>
<dbReference type="PANTHER" id="PTHR31860">
    <property type="entry name" value="HEAT-INDUCIBLE TRANSCRIPTION REPRESSOR (DUF639)-RELATED"/>
    <property type="match status" value="1"/>
</dbReference>
<evidence type="ECO:0000256" key="1">
    <source>
        <dbReference type="SAM" id="Coils"/>
    </source>
</evidence>
<reference evidence="3" key="1">
    <citation type="submission" date="2015-10" db="EMBL/GenBank/DDBJ databases">
        <authorList>
            <person name="Martinez-Garcia P.J."/>
            <person name="Crepeau M.W."/>
            <person name="Puiu D."/>
            <person name="Gonzalez-Ibeas D."/>
            <person name="Whalen J."/>
            <person name="Stevens K."/>
            <person name="Paul R."/>
            <person name="Butterfield T."/>
            <person name="Britton M."/>
            <person name="Reagan R."/>
            <person name="Chakraborty S."/>
            <person name="Walawage S.L."/>
            <person name="Vasquez-Gross H.A."/>
            <person name="Cardeno C."/>
            <person name="Famula R."/>
            <person name="Pratt K."/>
            <person name="Kuruganti S."/>
            <person name="Aradhya M.K."/>
            <person name="Leslie C.A."/>
            <person name="Dandekar A.M."/>
            <person name="Salzberg S.L."/>
            <person name="Wegrzyn J.L."/>
            <person name="Langley C.H."/>
            <person name="Neale D.B."/>
        </authorList>
    </citation>
    <scope>NUCLEOTIDE SEQUENCE</scope>
    <source>
        <tissue evidence="3">Leaves</tissue>
    </source>
</reference>
<evidence type="ECO:0000256" key="2">
    <source>
        <dbReference type="SAM" id="Phobius"/>
    </source>
</evidence>
<dbReference type="Pfam" id="PF04842">
    <property type="entry name" value="DUF639"/>
    <property type="match status" value="1"/>
</dbReference>
<keyword evidence="2" id="KW-1133">Transmembrane helix</keyword>
<protein>
    <submittedName>
        <fullName evidence="3">Uncharacterized protein</fullName>
    </submittedName>
</protein>
<dbReference type="EMBL" id="LIHL02000003">
    <property type="protein sequence ID" value="KAF5475763.1"/>
    <property type="molecule type" value="Genomic_DNA"/>
</dbReference>
<name>A0A833Y028_JUGRE</name>
<dbReference type="Proteomes" id="UP000619265">
    <property type="component" value="Unassembled WGS sequence"/>
</dbReference>
<organism evidence="3 4">
    <name type="scientific">Juglans regia</name>
    <name type="common">English walnut</name>
    <dbReference type="NCBI Taxonomy" id="51240"/>
    <lineage>
        <taxon>Eukaryota</taxon>
        <taxon>Viridiplantae</taxon>
        <taxon>Streptophyta</taxon>
        <taxon>Embryophyta</taxon>
        <taxon>Tracheophyta</taxon>
        <taxon>Spermatophyta</taxon>
        <taxon>Magnoliopsida</taxon>
        <taxon>eudicotyledons</taxon>
        <taxon>Gunneridae</taxon>
        <taxon>Pentapetalae</taxon>
        <taxon>rosids</taxon>
        <taxon>fabids</taxon>
        <taxon>Fagales</taxon>
        <taxon>Juglandaceae</taxon>
        <taxon>Juglans</taxon>
    </lineage>
</organism>
<gene>
    <name evidence="3" type="ORF">F2P56_007537</name>
</gene>
<sequence length="701" mass="78673">PAILQFASEQKGLPHSSPQMMENAKLKHLSTVANDVVRRCALKLGISVDKLVEEFEAEISTSNISSNGYSRKLVEFCSAKAFEQETCQNIEEKINDGSFSRFTFDMMIAWEIPSSAYEEPSTECVAKEREDKKIPVKVDEEQYDIPLFYSDFMLLLVDDGPNVGEDGFAWFASLVPLVADPVNARFTFNTLTTPTGNRLFFPAYDKFLKEIDKCTKHLQKQATPKGVELAYDEVILHVEGTATSQRVIRHIGATSWPGRLTLTNYAIYFEASGVMAYEDAFKIDLSKDTEHRVRTASTGPWGAPLFDKAIVYESPELSEAVVLEFPEVVSSTRRDHWLALIKEIMLMHRFLSKYKVECRRQAWEMHARTILGILRLHAARELLRISAPAPTKFLIFALFDEFPKGDYILEELAESLKKVNSSHPCSASSILMGLNMSLPIISDVEAKAVGDKSMCAVALDENQTTLETVINQAREEEKNIAVAQATTEGLKEEGIAESAFIFKELLTPPRSAVLWFQEILTWERPATTLTVLAATLIIIYKEWVGKAIASFLLWVVAKMLQARRTRINERCNEIVVCTASDQTTIESIVSAQHGLQTVHQLLRKANIAVLKLWSIFISKAREHADMVMIAVIGLAILLAVIPLKFLLMVGTLCFFSMTSKLGKRTGSSQDQGSRRLKEWWDSIPVIPVRVVDKPIDSPTYS</sequence>
<comment type="caution">
    <text evidence="3">The sequence shown here is derived from an EMBL/GenBank/DDBJ whole genome shotgun (WGS) entry which is preliminary data.</text>
</comment>
<reference evidence="3" key="2">
    <citation type="submission" date="2020-03" db="EMBL/GenBank/DDBJ databases">
        <title>Walnut 2.0.</title>
        <authorList>
            <person name="Marrano A."/>
            <person name="Britton M."/>
            <person name="Zimin A.V."/>
            <person name="Zaini P.A."/>
            <person name="Workman R."/>
            <person name="Puiu D."/>
            <person name="Bianco L."/>
            <person name="Allen B.J."/>
            <person name="Troggio M."/>
            <person name="Leslie C.A."/>
            <person name="Timp W."/>
            <person name="Dendekar A."/>
            <person name="Salzberg S.L."/>
            <person name="Neale D.B."/>
        </authorList>
    </citation>
    <scope>NUCLEOTIDE SEQUENCE</scope>
    <source>
        <tissue evidence="3">Leaves</tissue>
    </source>
</reference>
<proteinExistence type="predicted"/>
<dbReference type="InterPro" id="IPR006927">
    <property type="entry name" value="DUF639"/>
</dbReference>
<keyword evidence="1" id="KW-0175">Coiled coil</keyword>
<dbReference type="PANTHER" id="PTHR31860:SF5">
    <property type="entry name" value="ARGH (DUF639)"/>
    <property type="match status" value="1"/>
</dbReference>
<feature type="non-terminal residue" evidence="3">
    <location>
        <position position="1"/>
    </location>
</feature>
<dbReference type="AlphaFoldDB" id="A0A833Y028"/>
<dbReference type="Gramene" id="Jr03_20690_p1">
    <property type="protein sequence ID" value="cds.Jr03_20690_p1"/>
    <property type="gene ID" value="Jr03_20690"/>
</dbReference>
<feature type="transmembrane region" description="Helical" evidence="2">
    <location>
        <begin position="626"/>
        <end position="655"/>
    </location>
</feature>